<keyword evidence="1" id="KW-0805">Transcription regulation</keyword>
<sequence length="199" mass="22692">MTRSEQKRKAILDAAKKEFIENGFMAANMNDVCASAEVSKRTLYRHFASKEVLFEAVLAIVQDGVERAGHYPYHSDRSVQQQLTAITFNEVNVSYDVYGIAFSRTIIMEFFRQPELAKNMSQRIYETRAVTRWFEQAIDDGKLCAKDAQTITSFYLSVLQGLLFWPQVLDLGSKPDEETLQEKVELIVSSVLKTFAPES</sequence>
<dbReference type="Pfam" id="PF14246">
    <property type="entry name" value="TetR_C_7"/>
    <property type="match status" value="1"/>
</dbReference>
<dbReference type="Gene3D" id="1.10.357.10">
    <property type="entry name" value="Tetracycline Repressor, domain 2"/>
    <property type="match status" value="1"/>
</dbReference>
<dbReference type="PANTHER" id="PTHR30055">
    <property type="entry name" value="HTH-TYPE TRANSCRIPTIONAL REGULATOR RUTR"/>
    <property type="match status" value="1"/>
</dbReference>
<reference evidence="7" key="1">
    <citation type="submission" date="2016-06" db="EMBL/GenBank/DDBJ databases">
        <authorList>
            <person name="Rodrigo-Torres L."/>
            <person name="Arahal R.D."/>
            <person name="Lucena T."/>
        </authorList>
    </citation>
    <scope>NUCLEOTIDE SEQUENCE [LARGE SCALE GENOMIC DNA]</scope>
    <source>
        <strain evidence="7">CECT8203</strain>
    </source>
</reference>
<evidence type="ECO:0000256" key="1">
    <source>
        <dbReference type="ARBA" id="ARBA00023015"/>
    </source>
</evidence>
<evidence type="ECO:0000313" key="7">
    <source>
        <dbReference type="Proteomes" id="UP000219336"/>
    </source>
</evidence>
<dbReference type="GO" id="GO:0000976">
    <property type="term" value="F:transcription cis-regulatory region binding"/>
    <property type="evidence" value="ECO:0007669"/>
    <property type="project" value="TreeGrafter"/>
</dbReference>
<dbReference type="Proteomes" id="UP000219336">
    <property type="component" value="Unassembled WGS sequence"/>
</dbReference>
<dbReference type="EMBL" id="OANU01000074">
    <property type="protein sequence ID" value="SNX49846.1"/>
    <property type="molecule type" value="Genomic_DNA"/>
</dbReference>
<dbReference type="RefSeq" id="WP_096994841.1">
    <property type="nucleotide sequence ID" value="NZ_JBHSII010000001.1"/>
</dbReference>
<dbReference type="InterPro" id="IPR001647">
    <property type="entry name" value="HTH_TetR"/>
</dbReference>
<dbReference type="SUPFAM" id="SSF46689">
    <property type="entry name" value="Homeodomain-like"/>
    <property type="match status" value="1"/>
</dbReference>
<dbReference type="InterPro" id="IPR039536">
    <property type="entry name" value="TetR_C_Proteobacteria"/>
</dbReference>
<dbReference type="InterPro" id="IPR009057">
    <property type="entry name" value="Homeodomain-like_sf"/>
</dbReference>
<evidence type="ECO:0000256" key="3">
    <source>
        <dbReference type="ARBA" id="ARBA00023163"/>
    </source>
</evidence>
<dbReference type="OrthoDB" id="116240at2"/>
<organism evidence="6 7">
    <name type="scientific">Vibrio thalassae</name>
    <dbReference type="NCBI Taxonomy" id="1243014"/>
    <lineage>
        <taxon>Bacteria</taxon>
        <taxon>Pseudomonadati</taxon>
        <taxon>Pseudomonadota</taxon>
        <taxon>Gammaproteobacteria</taxon>
        <taxon>Vibrionales</taxon>
        <taxon>Vibrionaceae</taxon>
        <taxon>Vibrio</taxon>
    </lineage>
</organism>
<dbReference type="PROSITE" id="PS50977">
    <property type="entry name" value="HTH_TETR_2"/>
    <property type="match status" value="1"/>
</dbReference>
<proteinExistence type="predicted"/>
<dbReference type="AlphaFoldDB" id="A0A240EMK9"/>
<dbReference type="InterPro" id="IPR050109">
    <property type="entry name" value="HTH-type_TetR-like_transc_reg"/>
</dbReference>
<dbReference type="PANTHER" id="PTHR30055:SF224">
    <property type="entry name" value="TRANSCRIPTIONAL REGULATOR TETR FAMILY"/>
    <property type="match status" value="1"/>
</dbReference>
<dbReference type="PRINTS" id="PR00455">
    <property type="entry name" value="HTHTETR"/>
</dbReference>
<evidence type="ECO:0000256" key="4">
    <source>
        <dbReference type="PROSITE-ProRule" id="PRU00335"/>
    </source>
</evidence>
<name>A0A240EMK9_9VIBR</name>
<dbReference type="GO" id="GO:0003700">
    <property type="term" value="F:DNA-binding transcription factor activity"/>
    <property type="evidence" value="ECO:0007669"/>
    <property type="project" value="TreeGrafter"/>
</dbReference>
<feature type="DNA-binding region" description="H-T-H motif" evidence="4">
    <location>
        <begin position="28"/>
        <end position="47"/>
    </location>
</feature>
<dbReference type="InterPro" id="IPR036271">
    <property type="entry name" value="Tet_transcr_reg_TetR-rel_C_sf"/>
</dbReference>
<feature type="domain" description="HTH tetR-type" evidence="5">
    <location>
        <begin position="5"/>
        <end position="65"/>
    </location>
</feature>
<evidence type="ECO:0000256" key="2">
    <source>
        <dbReference type="ARBA" id="ARBA00023125"/>
    </source>
</evidence>
<dbReference type="Pfam" id="PF00440">
    <property type="entry name" value="TetR_N"/>
    <property type="match status" value="1"/>
</dbReference>
<keyword evidence="7" id="KW-1185">Reference proteome</keyword>
<evidence type="ECO:0000259" key="5">
    <source>
        <dbReference type="PROSITE" id="PS50977"/>
    </source>
</evidence>
<keyword evidence="3" id="KW-0804">Transcription</keyword>
<gene>
    <name evidence="6" type="ORF">VTH8203_03494</name>
</gene>
<protein>
    <submittedName>
        <fullName evidence="6">DNA-binding transcriptional repressor AcrR</fullName>
    </submittedName>
</protein>
<dbReference type="FunFam" id="1.10.10.60:FF:000141">
    <property type="entry name" value="TetR family transcriptional regulator"/>
    <property type="match status" value="1"/>
</dbReference>
<dbReference type="SUPFAM" id="SSF48498">
    <property type="entry name" value="Tetracyclin repressor-like, C-terminal domain"/>
    <property type="match status" value="1"/>
</dbReference>
<evidence type="ECO:0000313" key="6">
    <source>
        <dbReference type="EMBL" id="SNX49846.1"/>
    </source>
</evidence>
<dbReference type="Gene3D" id="1.10.10.60">
    <property type="entry name" value="Homeodomain-like"/>
    <property type="match status" value="1"/>
</dbReference>
<accession>A0A240EMK9</accession>
<keyword evidence="2 4" id="KW-0238">DNA-binding</keyword>